<feature type="domain" description="HpcH/HpaI aldolase/citrate lyase" evidence="4">
    <location>
        <begin position="7"/>
        <end position="221"/>
    </location>
</feature>
<keyword evidence="5" id="KW-0456">Lyase</keyword>
<dbReference type="RefSeq" id="WP_180100637.1">
    <property type="nucleotide sequence ID" value="NZ_CADIKR010000009.1"/>
</dbReference>
<sequence>MHLNDVRSLLFVPATSESLWAKAAERGADAIIIDLEDGVSVALKDQARVMARRAIEALADVIPVLVRVNAPRDMFALDIGALPLSRLHGVLLPKVESPQDVQALAACIDRHSAPDSSGLPIAALIETPLGVMQAQSIATAHPRVAALGFGAEDYATDMGVPAEPQSLLWAAQAVTCCARAYRLACWGLPGSIAQINDMTAFASLVRLARNTGFSGTACIHPRQVPVANAGFGPSDDELAWARSVVAADDEARSRGLAVVTLDGRMIDRPVVERARNWLRVENQ</sequence>
<reference evidence="5 6" key="1">
    <citation type="submission" date="2020-04" db="EMBL/GenBank/DDBJ databases">
        <authorList>
            <person name="De Canck E."/>
        </authorList>
    </citation>
    <scope>NUCLEOTIDE SEQUENCE [LARGE SCALE GENOMIC DNA]</scope>
    <source>
        <strain evidence="5 6">LMG 3415</strain>
    </source>
</reference>
<dbReference type="SUPFAM" id="SSF51621">
    <property type="entry name" value="Phosphoenolpyruvate/pyruvate domain"/>
    <property type="match status" value="1"/>
</dbReference>
<comment type="caution">
    <text evidence="5">The sequence shown here is derived from an EMBL/GenBank/DDBJ whole genome shotgun (WGS) entry which is preliminary data.</text>
</comment>
<dbReference type="Pfam" id="PF03328">
    <property type="entry name" value="HpcH_HpaI"/>
    <property type="match status" value="1"/>
</dbReference>
<keyword evidence="3" id="KW-0460">Magnesium</keyword>
<gene>
    <name evidence="5" type="primary">citE</name>
    <name evidence="5" type="ORF">LMG3415_05527</name>
</gene>
<dbReference type="PIRSF" id="PIRSF015582">
    <property type="entry name" value="Cit_lyase_B"/>
    <property type="match status" value="1"/>
</dbReference>
<dbReference type="EMBL" id="CADIKR010000009">
    <property type="protein sequence ID" value="CAB3920663.1"/>
    <property type="molecule type" value="Genomic_DNA"/>
</dbReference>
<dbReference type="EC" id="4.1.3.6" evidence="5"/>
<dbReference type="Gene3D" id="3.20.20.60">
    <property type="entry name" value="Phosphoenolpyruvate-binding domains"/>
    <property type="match status" value="1"/>
</dbReference>
<dbReference type="InterPro" id="IPR040442">
    <property type="entry name" value="Pyrv_kinase-like_dom_sf"/>
</dbReference>
<evidence type="ECO:0000313" key="5">
    <source>
        <dbReference type="EMBL" id="CAB3920663.1"/>
    </source>
</evidence>
<evidence type="ECO:0000259" key="4">
    <source>
        <dbReference type="Pfam" id="PF03328"/>
    </source>
</evidence>
<keyword evidence="2" id="KW-0479">Metal-binding</keyword>
<name>A0ABM8LM22_9BURK</name>
<dbReference type="PANTHER" id="PTHR32308">
    <property type="entry name" value="LYASE BETA SUBUNIT, PUTATIVE (AFU_ORTHOLOGUE AFUA_4G13030)-RELATED"/>
    <property type="match status" value="1"/>
</dbReference>
<organism evidence="5 6">
    <name type="scientific">Achromobacter mucicolens</name>
    <dbReference type="NCBI Taxonomy" id="1389922"/>
    <lineage>
        <taxon>Bacteria</taxon>
        <taxon>Pseudomonadati</taxon>
        <taxon>Pseudomonadota</taxon>
        <taxon>Betaproteobacteria</taxon>
        <taxon>Burkholderiales</taxon>
        <taxon>Alcaligenaceae</taxon>
        <taxon>Achromobacter</taxon>
    </lineage>
</organism>
<keyword evidence="6" id="KW-1185">Reference proteome</keyword>
<evidence type="ECO:0000256" key="2">
    <source>
        <dbReference type="ARBA" id="ARBA00022723"/>
    </source>
</evidence>
<evidence type="ECO:0000256" key="3">
    <source>
        <dbReference type="ARBA" id="ARBA00022842"/>
    </source>
</evidence>
<dbReference type="Proteomes" id="UP000507140">
    <property type="component" value="Unassembled WGS sequence"/>
</dbReference>
<comment type="cofactor">
    <cofactor evidence="1">
        <name>Mg(2+)</name>
        <dbReference type="ChEBI" id="CHEBI:18420"/>
    </cofactor>
</comment>
<dbReference type="PANTHER" id="PTHR32308:SF0">
    <property type="entry name" value="HPCH_HPAI ALDOLASE_CITRATE LYASE DOMAIN-CONTAINING PROTEIN"/>
    <property type="match status" value="1"/>
</dbReference>
<dbReference type="GO" id="GO:0008815">
    <property type="term" value="F:citrate (pro-3S)-lyase activity"/>
    <property type="evidence" value="ECO:0007669"/>
    <property type="project" value="UniProtKB-EC"/>
</dbReference>
<evidence type="ECO:0000313" key="6">
    <source>
        <dbReference type="Proteomes" id="UP000507140"/>
    </source>
</evidence>
<accession>A0ABM8LM22</accession>
<evidence type="ECO:0000256" key="1">
    <source>
        <dbReference type="ARBA" id="ARBA00001946"/>
    </source>
</evidence>
<dbReference type="InterPro" id="IPR005000">
    <property type="entry name" value="Aldolase/citrate-lyase_domain"/>
</dbReference>
<dbReference type="InterPro" id="IPR015813">
    <property type="entry name" value="Pyrv/PenolPyrv_kinase-like_dom"/>
</dbReference>
<protein>
    <submittedName>
        <fullName evidence="5">Citrate lyase subunit beta</fullName>
        <ecNumber evidence="5">4.1.3.6</ecNumber>
    </submittedName>
</protein>
<proteinExistence type="predicted"/>
<dbReference type="InterPro" id="IPR011206">
    <property type="entry name" value="Citrate_lyase_beta/mcl1/mcl2"/>
</dbReference>